<dbReference type="Proteomes" id="UP000245918">
    <property type="component" value="Chromosome"/>
</dbReference>
<gene>
    <name evidence="1" type="ORF">DCL27_12330</name>
</gene>
<evidence type="ECO:0000313" key="1">
    <source>
        <dbReference type="EMBL" id="UCP99442.1"/>
    </source>
</evidence>
<sequence>MKTLYLRFDNKEQAELILTNNGFKLDENGVMYSESAYIDVIGVIHGDVTLGEQGNVISQAPDLPGWHVNLLVPDDYSLQPPGVAVTVTTPVRKWAGY</sequence>
<dbReference type="EMBL" id="CP084506">
    <property type="protein sequence ID" value="UCP99442.1"/>
    <property type="molecule type" value="Genomic_DNA"/>
</dbReference>
<keyword evidence="2" id="KW-1185">Reference proteome</keyword>
<organism evidence="1 2">
    <name type="scientific">Edwardsiella tarda ATCC 15947 = NBRC 105688</name>
    <dbReference type="NCBI Taxonomy" id="667121"/>
    <lineage>
        <taxon>Bacteria</taxon>
        <taxon>Pseudomonadati</taxon>
        <taxon>Pseudomonadota</taxon>
        <taxon>Gammaproteobacteria</taxon>
        <taxon>Enterobacterales</taxon>
        <taxon>Hafniaceae</taxon>
        <taxon>Edwardsiella</taxon>
    </lineage>
</organism>
<proteinExistence type="predicted"/>
<name>A0AC61TG35_EDWTA</name>
<accession>A0AC61TG35</accession>
<protein>
    <submittedName>
        <fullName evidence="1">Uncharacterized protein</fullName>
    </submittedName>
</protein>
<evidence type="ECO:0000313" key="2">
    <source>
        <dbReference type="Proteomes" id="UP000245918"/>
    </source>
</evidence>
<reference evidence="1" key="1">
    <citation type="submission" date="2021-09" db="EMBL/GenBank/DDBJ databases">
        <title>Comparative genomics of Edwardsiella genus reveals species-based diversity.</title>
        <authorList>
            <person name="Tekedar H.C."/>
            <person name="Kumru S."/>
            <person name="Waldbieser G.C."/>
            <person name="Reichley S.R."/>
            <person name="Lawrence M.L."/>
            <person name="Griffin M.J."/>
        </authorList>
    </citation>
    <scope>NUCLEOTIDE SEQUENCE</scope>
    <source>
        <strain evidence="1">ATCC 15947</strain>
    </source>
</reference>